<evidence type="ECO:0000313" key="3">
    <source>
        <dbReference type="EMBL" id="SDG59903.1"/>
    </source>
</evidence>
<dbReference type="InterPro" id="IPR045851">
    <property type="entry name" value="AMP-bd_C_sf"/>
</dbReference>
<dbReference type="Gene3D" id="3.30.300.30">
    <property type="match status" value="1"/>
</dbReference>
<keyword evidence="3" id="KW-0436">Ligase</keyword>
<dbReference type="PANTHER" id="PTHR43767:SF1">
    <property type="entry name" value="NONRIBOSOMAL PEPTIDE SYNTHASE PES1 (EUROFUNG)-RELATED"/>
    <property type="match status" value="1"/>
</dbReference>
<evidence type="ECO:0000259" key="2">
    <source>
        <dbReference type="Pfam" id="PF13193"/>
    </source>
</evidence>
<dbReference type="Pfam" id="PF13193">
    <property type="entry name" value="AMP-binding_C"/>
    <property type="match status" value="1"/>
</dbReference>
<dbReference type="GO" id="GO:0016878">
    <property type="term" value="F:acid-thiol ligase activity"/>
    <property type="evidence" value="ECO:0007669"/>
    <property type="project" value="UniProtKB-ARBA"/>
</dbReference>
<dbReference type="EMBL" id="FNCC01000009">
    <property type="protein sequence ID" value="SDG59903.1"/>
    <property type="molecule type" value="Genomic_DNA"/>
</dbReference>
<dbReference type="Gene3D" id="3.40.50.12780">
    <property type="entry name" value="N-terminal domain of ligase-like"/>
    <property type="match status" value="1"/>
</dbReference>
<keyword evidence="4" id="KW-1185">Reference proteome</keyword>
<dbReference type="InterPro" id="IPR050237">
    <property type="entry name" value="ATP-dep_AMP-bd_enzyme"/>
</dbReference>
<dbReference type="AlphaFoldDB" id="A0A1G7VJJ6"/>
<evidence type="ECO:0000313" key="4">
    <source>
        <dbReference type="Proteomes" id="UP000199623"/>
    </source>
</evidence>
<proteinExistence type="predicted"/>
<feature type="domain" description="AMP-binding enzyme C-terminal" evidence="2">
    <location>
        <begin position="435"/>
        <end position="507"/>
    </location>
</feature>
<evidence type="ECO:0000259" key="1">
    <source>
        <dbReference type="Pfam" id="PF00501"/>
    </source>
</evidence>
<dbReference type="Pfam" id="PF00501">
    <property type="entry name" value="AMP-binding"/>
    <property type="match status" value="1"/>
</dbReference>
<dbReference type="RefSeq" id="WP_090051888.1">
    <property type="nucleotide sequence ID" value="NZ_FNCC01000009.1"/>
</dbReference>
<dbReference type="CDD" id="cd04433">
    <property type="entry name" value="AFD_class_I"/>
    <property type="match status" value="1"/>
</dbReference>
<reference evidence="4" key="1">
    <citation type="submission" date="2016-10" db="EMBL/GenBank/DDBJ databases">
        <authorList>
            <person name="Varghese N."/>
            <person name="Submissions S."/>
        </authorList>
    </citation>
    <scope>NUCLEOTIDE SEQUENCE [LARGE SCALE GENOMIC DNA]</scope>
    <source>
        <strain evidence="4">CGMCC 4.3506</strain>
    </source>
</reference>
<dbReference type="Proteomes" id="UP000199623">
    <property type="component" value="Unassembled WGS sequence"/>
</dbReference>
<dbReference type="OrthoDB" id="3664166at2"/>
<dbReference type="PANTHER" id="PTHR43767">
    <property type="entry name" value="LONG-CHAIN-FATTY-ACID--COA LIGASE"/>
    <property type="match status" value="1"/>
</dbReference>
<dbReference type="InterPro" id="IPR000873">
    <property type="entry name" value="AMP-dep_synth/lig_dom"/>
</dbReference>
<accession>A0A1G7VJJ6</accession>
<dbReference type="InterPro" id="IPR025110">
    <property type="entry name" value="AMP-bd_C"/>
</dbReference>
<dbReference type="InterPro" id="IPR042099">
    <property type="entry name" value="ANL_N_sf"/>
</dbReference>
<protein>
    <submittedName>
        <fullName evidence="3">Acyl-CoA synthetase (AMP-forming)/AMP-acid ligase II</fullName>
    </submittedName>
</protein>
<dbReference type="STRING" id="200378.SAMN05216553_109271"/>
<gene>
    <name evidence="3" type="ORF">SAMN05216553_109271</name>
</gene>
<organism evidence="3 4">
    <name type="scientific">Lentzea fradiae</name>
    <dbReference type="NCBI Taxonomy" id="200378"/>
    <lineage>
        <taxon>Bacteria</taxon>
        <taxon>Bacillati</taxon>
        <taxon>Actinomycetota</taxon>
        <taxon>Actinomycetes</taxon>
        <taxon>Pseudonocardiales</taxon>
        <taxon>Pseudonocardiaceae</taxon>
        <taxon>Lentzea</taxon>
    </lineage>
</organism>
<dbReference type="SUPFAM" id="SSF56801">
    <property type="entry name" value="Acetyl-CoA synthetase-like"/>
    <property type="match status" value="1"/>
</dbReference>
<feature type="domain" description="AMP-dependent synthetase/ligase" evidence="1">
    <location>
        <begin position="38"/>
        <end position="382"/>
    </location>
</feature>
<name>A0A1G7VJJ6_9PSEU</name>
<sequence>MTVTAVHSTVDSLVPRWPSPVAALAHFGRVRGHRPWLTAVARSGEETVLTFGAADRATRAIAARLTAEFGSTPTTLALAPVNDIPSVLTVLGALRAGHRLLMLGPADPPERTSQQIAAAGAVAVLHTPGTTPPAGADAFHLADWREAPAGDLAARWTDPRLDAALDALYFATSGSTAASKLVAQSRLNATANAEAVRRHHRLSSGSRVLGCLPVHHVNGLHFSVLGTLMAGAQLVLADSFSPLTYPGLVERYRPHVASVVPSVLETLLEVWGRHRLPSGFRYFLTAAAPLPSATARAVADRIGTRVVQGYGLSETTNFSTTMPPGVSGPTYRELMLDAEIPSVGVALPGNEVAVLGPDGERLPAGEVGEVCMRGLNVMTRYLGNDEATSEAFRGGWFHSQDLGFRVEADNRDFFVLTGRVKNIAKVAGETVSLDEMDRALRALPQVRDAACVALPDRFAGERIVAAVVTTGDDGPEIATALRALFSEAVVPERFIALDRIPRTPTGKVLRPELRSLLQHREEQTAGRS</sequence>